<evidence type="ECO:0000313" key="3">
    <source>
        <dbReference type="Proteomes" id="UP000054805"/>
    </source>
</evidence>
<evidence type="ECO:0000313" key="1">
    <source>
        <dbReference type="EMBL" id="KRY99851.1"/>
    </source>
</evidence>
<proteinExistence type="predicted"/>
<name>A0A0V1GUE1_TRIPS</name>
<sequence>MYLDGQSANTKGDSLENYQKYNEKIVRISLQHAIRVFKLISEWQNQIPKGSRILE</sequence>
<reference evidence="2 3" key="1">
    <citation type="submission" date="2015-01" db="EMBL/GenBank/DDBJ databases">
        <title>Evolution of Trichinella species and genotypes.</title>
        <authorList>
            <person name="Korhonen P.K."/>
            <person name="Edoardo P."/>
            <person name="Giuseppe L.R."/>
            <person name="Gasser R.B."/>
        </authorList>
    </citation>
    <scope>NUCLEOTIDE SEQUENCE [LARGE SCALE GENOMIC DNA]</scope>
    <source>
        <strain evidence="2">ISS588</strain>
    </source>
</reference>
<dbReference type="EMBL" id="JYDS01001023">
    <property type="protein sequence ID" value="KRY99851.1"/>
    <property type="molecule type" value="Genomic_DNA"/>
</dbReference>
<accession>A0A0V1GUE1</accession>
<keyword evidence="3" id="KW-1185">Reference proteome</keyword>
<dbReference type="AlphaFoldDB" id="A0A0V1GUE1"/>
<protein>
    <submittedName>
        <fullName evidence="2">Uncharacterized protein</fullName>
    </submittedName>
</protein>
<organism evidence="2 3">
    <name type="scientific">Trichinella pseudospiralis</name>
    <name type="common">Parasitic roundworm</name>
    <dbReference type="NCBI Taxonomy" id="6337"/>
    <lineage>
        <taxon>Eukaryota</taxon>
        <taxon>Metazoa</taxon>
        <taxon>Ecdysozoa</taxon>
        <taxon>Nematoda</taxon>
        <taxon>Enoplea</taxon>
        <taxon>Dorylaimia</taxon>
        <taxon>Trichinellida</taxon>
        <taxon>Trichinellidae</taxon>
        <taxon>Trichinella</taxon>
    </lineage>
</organism>
<dbReference type="Proteomes" id="UP000054805">
    <property type="component" value="Unassembled WGS sequence"/>
</dbReference>
<gene>
    <name evidence="2" type="ORF">T4B_13029</name>
    <name evidence="1" type="ORF">T4B_254</name>
</gene>
<dbReference type="EMBL" id="JYDS01000593">
    <property type="protein sequence ID" value="KRZ02008.1"/>
    <property type="molecule type" value="Genomic_DNA"/>
</dbReference>
<comment type="caution">
    <text evidence="2">The sequence shown here is derived from an EMBL/GenBank/DDBJ whole genome shotgun (WGS) entry which is preliminary data.</text>
</comment>
<evidence type="ECO:0000313" key="2">
    <source>
        <dbReference type="EMBL" id="KRZ02008.1"/>
    </source>
</evidence>